<dbReference type="Gene3D" id="3.90.79.10">
    <property type="entry name" value="Nucleoside Triphosphate Pyrophosphohydrolase"/>
    <property type="match status" value="1"/>
</dbReference>
<sequence>MFSYTDLNGTGVELSFKKNAFPIQATHVLVIAKYKGLWVLTDHPIRGIEFPGGKAEVGEDLAVAAAREMAEETGAIITNIEWLATYLVQDDQPFAKAVFVANVASIQPEFKPRETNGLVLLTEEEFNNAENLSFHMKDSGMKKMLERMSERENC</sequence>
<feature type="domain" description="Nudix hydrolase" evidence="3">
    <location>
        <begin position="13"/>
        <end position="145"/>
    </location>
</feature>
<evidence type="ECO:0000313" key="4">
    <source>
        <dbReference type="EMBL" id="PWI24787.1"/>
    </source>
</evidence>
<dbReference type="SUPFAM" id="SSF55811">
    <property type="entry name" value="Nudix"/>
    <property type="match status" value="1"/>
</dbReference>
<dbReference type="InterPro" id="IPR015797">
    <property type="entry name" value="NUDIX_hydrolase-like_dom_sf"/>
</dbReference>
<keyword evidence="5" id="KW-1185">Reference proteome</keyword>
<protein>
    <submittedName>
        <fullName evidence="4">Nucleoside triphosphatase</fullName>
    </submittedName>
</protein>
<proteinExistence type="inferred from homology"/>
<dbReference type="OrthoDB" id="9131041at2"/>
<dbReference type="EMBL" id="QFVR01000016">
    <property type="protein sequence ID" value="PWI24787.1"/>
    <property type="molecule type" value="Genomic_DNA"/>
</dbReference>
<comment type="similarity">
    <text evidence="1">Belongs to the Nudix hydrolase family.</text>
</comment>
<dbReference type="PANTHER" id="PTHR43736">
    <property type="entry name" value="ADP-RIBOSE PYROPHOSPHATASE"/>
    <property type="match status" value="1"/>
</dbReference>
<dbReference type="InterPro" id="IPR000086">
    <property type="entry name" value="NUDIX_hydrolase_dom"/>
</dbReference>
<gene>
    <name evidence="4" type="ORF">DEX24_11735</name>
</gene>
<evidence type="ECO:0000256" key="1">
    <source>
        <dbReference type="ARBA" id="ARBA00005582"/>
    </source>
</evidence>
<accession>A0A2U3AJT8</accession>
<dbReference type="InterPro" id="IPR020084">
    <property type="entry name" value="NUDIX_hydrolase_CS"/>
</dbReference>
<dbReference type="RefSeq" id="WP_109306618.1">
    <property type="nucleotide sequence ID" value="NZ_BJUF01000041.1"/>
</dbReference>
<organism evidence="4 5">
    <name type="scientific">Kurthia sibirica</name>
    <dbReference type="NCBI Taxonomy" id="202750"/>
    <lineage>
        <taxon>Bacteria</taxon>
        <taxon>Bacillati</taxon>
        <taxon>Bacillota</taxon>
        <taxon>Bacilli</taxon>
        <taxon>Bacillales</taxon>
        <taxon>Caryophanaceae</taxon>
        <taxon>Kurthia</taxon>
    </lineage>
</organism>
<dbReference type="Pfam" id="PF00293">
    <property type="entry name" value="NUDIX"/>
    <property type="match status" value="1"/>
</dbReference>
<evidence type="ECO:0000259" key="3">
    <source>
        <dbReference type="PROSITE" id="PS51462"/>
    </source>
</evidence>
<dbReference type="Proteomes" id="UP000245938">
    <property type="component" value="Unassembled WGS sequence"/>
</dbReference>
<dbReference type="PROSITE" id="PS51462">
    <property type="entry name" value="NUDIX"/>
    <property type="match status" value="1"/>
</dbReference>
<comment type="caution">
    <text evidence="4">The sequence shown here is derived from an EMBL/GenBank/DDBJ whole genome shotgun (WGS) entry which is preliminary data.</text>
</comment>
<dbReference type="PROSITE" id="PS00893">
    <property type="entry name" value="NUDIX_BOX"/>
    <property type="match status" value="1"/>
</dbReference>
<reference evidence="4 5" key="1">
    <citation type="submission" date="2018-05" db="EMBL/GenBank/DDBJ databases">
        <title>Kurthia sibirica genome sequence.</title>
        <authorList>
            <person name="Maclea K.S."/>
            <person name="Goen A.E."/>
        </authorList>
    </citation>
    <scope>NUCLEOTIDE SEQUENCE [LARGE SCALE GENOMIC DNA]</scope>
    <source>
        <strain evidence="4 5">ATCC 49154</strain>
    </source>
</reference>
<dbReference type="AlphaFoldDB" id="A0A2U3AJT8"/>
<dbReference type="PANTHER" id="PTHR43736:SF1">
    <property type="entry name" value="DIHYDRONEOPTERIN TRIPHOSPHATE DIPHOSPHATASE"/>
    <property type="match status" value="1"/>
</dbReference>
<name>A0A2U3AJT8_9BACL</name>
<keyword evidence="2" id="KW-0378">Hydrolase</keyword>
<dbReference type="GO" id="GO:0016787">
    <property type="term" value="F:hydrolase activity"/>
    <property type="evidence" value="ECO:0007669"/>
    <property type="project" value="UniProtKB-KW"/>
</dbReference>
<evidence type="ECO:0000313" key="5">
    <source>
        <dbReference type="Proteomes" id="UP000245938"/>
    </source>
</evidence>
<evidence type="ECO:0000256" key="2">
    <source>
        <dbReference type="ARBA" id="ARBA00022801"/>
    </source>
</evidence>